<keyword evidence="4" id="KW-0479">Metal-binding</keyword>
<dbReference type="InterPro" id="IPR018524">
    <property type="entry name" value="DNA/RNA_endonuclease_AS"/>
</dbReference>
<dbReference type="PANTHER" id="PTHR13966:SF5">
    <property type="entry name" value="ENDONUCLEASE G, MITOCHONDRIAL"/>
    <property type="match status" value="1"/>
</dbReference>
<dbReference type="Gene3D" id="3.40.570.10">
    <property type="entry name" value="Extracellular Endonuclease, subunit A"/>
    <property type="match status" value="1"/>
</dbReference>
<dbReference type="SUPFAM" id="SSF50494">
    <property type="entry name" value="Trypsin-like serine proteases"/>
    <property type="match status" value="1"/>
</dbReference>
<sequence>MARTPRSASPRKKAGQGSPDEEALRRFIRTRGSEYLRRPNVTSIGIGHKVKGGRDTGQLAIQFTVGRKLEPQRLEAEGLPPLPSNIVIEGLEIPTDVLERRFRPSWELVEPEQLTKDLRKQRLDPVRPGCSIAHERETAGTLGAIVYDLHDGAALGLSNWHVLQGPNGSIGDAVLQPGPFDDNRTERNRVGSLLRSHLGAAGDCAVVRLEERGAASEIIGLGVTPRRVARAALGDAVVKSGRTTGITHGRVTRIEVMVRLDYGGSVGLREIGGFEIGPDKSRPTPEGEISRGGDSGAAWMASDAQGRATDIMLGLHFAGESEGETGEHAIACQAHAALEKLDARLEPPAPEMVRQARGEGFDTGFLQDIVPLPEARGARREDVLVLKNGETVVHHTHFSLSMSRSRKLALWVAWNIDGRALKGFGRKGLDFRIDPEVGVENQLGDELYAGNRLDRGHLARRADLVWGQDAEARQANRDSFYFTNITPQHQSFNQSGAGGLWGELEEAIMEEAEIERLRLSVMAGPLLEEDDPVYRDARIPRAFWKIVAYRDADDGDRLTARAFIMTQENLLDRIETLELDPFRLFRVPVTEVERRTSLDFGTLRLADASRTSPSTQYRRRERHAAAVLEVRSRIGITM</sequence>
<organism evidence="11 12">
    <name type="scientific">Teichococcus vastitatis</name>
    <dbReference type="NCBI Taxonomy" id="2307076"/>
    <lineage>
        <taxon>Bacteria</taxon>
        <taxon>Pseudomonadati</taxon>
        <taxon>Pseudomonadota</taxon>
        <taxon>Alphaproteobacteria</taxon>
        <taxon>Acetobacterales</taxon>
        <taxon>Roseomonadaceae</taxon>
        <taxon>Roseomonas</taxon>
    </lineage>
</organism>
<feature type="domain" description="ENPP1-3/EXOG-like endonuclease/phosphodiesterase" evidence="9">
    <location>
        <begin position="395"/>
        <end position="607"/>
    </location>
</feature>
<comment type="cofactor">
    <cofactor evidence="1">
        <name>Mg(2+)</name>
        <dbReference type="ChEBI" id="CHEBI:18420"/>
    </cofactor>
</comment>
<evidence type="ECO:0000259" key="10">
    <source>
        <dbReference type="SMART" id="SM00892"/>
    </source>
</evidence>
<evidence type="ECO:0000256" key="3">
    <source>
        <dbReference type="ARBA" id="ARBA00022722"/>
    </source>
</evidence>
<evidence type="ECO:0000256" key="7">
    <source>
        <dbReference type="ARBA" id="ARBA00022842"/>
    </source>
</evidence>
<dbReference type="InterPro" id="IPR040255">
    <property type="entry name" value="Non-specific_endonuclease"/>
</dbReference>
<evidence type="ECO:0000256" key="6">
    <source>
        <dbReference type="ARBA" id="ARBA00022801"/>
    </source>
</evidence>
<dbReference type="InterPro" id="IPR001604">
    <property type="entry name" value="Endo_G_ENPP1-like_dom"/>
</dbReference>
<proteinExistence type="inferred from homology"/>
<protein>
    <submittedName>
        <fullName evidence="11">DNA/RNA non-specific endonuclease</fullName>
    </submittedName>
</protein>
<keyword evidence="5 11" id="KW-0255">Endonuclease</keyword>
<feature type="domain" description="DNA/RNA non-specific endonuclease/pyrophosphatase/phosphodiesterase" evidence="10">
    <location>
        <begin position="394"/>
        <end position="607"/>
    </location>
</feature>
<accession>A0ABS9WAN2</accession>
<dbReference type="RefSeq" id="WP_241793907.1">
    <property type="nucleotide sequence ID" value="NZ_JALBUU010000125.1"/>
</dbReference>
<keyword evidence="3" id="KW-0540">Nuclease</keyword>
<gene>
    <name evidence="11" type="ORF">MON41_22265</name>
</gene>
<name>A0ABS9WAN2_9PROT</name>
<dbReference type="CDD" id="cd00091">
    <property type="entry name" value="NUC"/>
    <property type="match status" value="1"/>
</dbReference>
<dbReference type="InterPro" id="IPR044929">
    <property type="entry name" value="DNA/RNA_non-sp_Endonuclease_sf"/>
</dbReference>
<evidence type="ECO:0000313" key="11">
    <source>
        <dbReference type="EMBL" id="MCI0756366.1"/>
    </source>
</evidence>
<dbReference type="InterPro" id="IPR044925">
    <property type="entry name" value="His-Me_finger_sf"/>
</dbReference>
<dbReference type="Gene3D" id="2.40.10.10">
    <property type="entry name" value="Trypsin-like serine proteases"/>
    <property type="match status" value="1"/>
</dbReference>
<dbReference type="Proteomes" id="UP001201985">
    <property type="component" value="Unassembled WGS sequence"/>
</dbReference>
<comment type="caution">
    <text evidence="11">The sequence shown here is derived from an EMBL/GenBank/DDBJ whole genome shotgun (WGS) entry which is preliminary data.</text>
</comment>
<evidence type="ECO:0000256" key="4">
    <source>
        <dbReference type="ARBA" id="ARBA00022723"/>
    </source>
</evidence>
<evidence type="ECO:0000256" key="1">
    <source>
        <dbReference type="ARBA" id="ARBA00001946"/>
    </source>
</evidence>
<feature type="compositionally biased region" description="Basic and acidic residues" evidence="8">
    <location>
        <begin position="277"/>
        <end position="291"/>
    </location>
</feature>
<dbReference type="Pfam" id="PF01223">
    <property type="entry name" value="Endonuclease_NS"/>
    <property type="match status" value="1"/>
</dbReference>
<feature type="region of interest" description="Disordered" evidence="8">
    <location>
        <begin position="1"/>
        <end position="22"/>
    </location>
</feature>
<keyword evidence="12" id="KW-1185">Reference proteome</keyword>
<keyword evidence="7" id="KW-0460">Magnesium</keyword>
<dbReference type="InterPro" id="IPR009003">
    <property type="entry name" value="Peptidase_S1_PA"/>
</dbReference>
<dbReference type="InterPro" id="IPR043504">
    <property type="entry name" value="Peptidase_S1_PA_chymotrypsin"/>
</dbReference>
<evidence type="ECO:0000256" key="8">
    <source>
        <dbReference type="SAM" id="MobiDB-lite"/>
    </source>
</evidence>
<keyword evidence="6" id="KW-0378">Hydrolase</keyword>
<dbReference type="SMART" id="SM00477">
    <property type="entry name" value="NUC"/>
    <property type="match status" value="1"/>
</dbReference>
<feature type="region of interest" description="Disordered" evidence="8">
    <location>
        <begin position="274"/>
        <end position="297"/>
    </location>
</feature>
<dbReference type="PROSITE" id="PS01070">
    <property type="entry name" value="NUCLEASE_NON_SPEC"/>
    <property type="match status" value="1"/>
</dbReference>
<evidence type="ECO:0000256" key="5">
    <source>
        <dbReference type="ARBA" id="ARBA00022759"/>
    </source>
</evidence>
<dbReference type="SMART" id="SM00892">
    <property type="entry name" value="Endonuclease_NS"/>
    <property type="match status" value="1"/>
</dbReference>
<comment type="similarity">
    <text evidence="2">Belongs to the DNA/RNA non-specific endonuclease family.</text>
</comment>
<evidence type="ECO:0000256" key="2">
    <source>
        <dbReference type="ARBA" id="ARBA00010052"/>
    </source>
</evidence>
<dbReference type="PANTHER" id="PTHR13966">
    <property type="entry name" value="ENDONUCLEASE RELATED"/>
    <property type="match status" value="1"/>
</dbReference>
<dbReference type="GO" id="GO:0004519">
    <property type="term" value="F:endonuclease activity"/>
    <property type="evidence" value="ECO:0007669"/>
    <property type="project" value="UniProtKB-KW"/>
</dbReference>
<reference evidence="11 12" key="1">
    <citation type="submission" date="2022-03" db="EMBL/GenBank/DDBJ databases">
        <title>Complete genome analysis of Roseomonas KG 17.1 : a prolific producer of plant growth promoters.</title>
        <authorList>
            <person name="Saadouli I."/>
            <person name="Najjari A."/>
            <person name="Mosbah A."/>
            <person name="Ouzari H.I."/>
        </authorList>
    </citation>
    <scope>NUCLEOTIDE SEQUENCE [LARGE SCALE GENOMIC DNA]</scope>
    <source>
        <strain evidence="11 12">KG17-1</strain>
    </source>
</reference>
<evidence type="ECO:0000259" key="9">
    <source>
        <dbReference type="SMART" id="SM00477"/>
    </source>
</evidence>
<evidence type="ECO:0000313" key="12">
    <source>
        <dbReference type="Proteomes" id="UP001201985"/>
    </source>
</evidence>
<dbReference type="SUPFAM" id="SSF54060">
    <property type="entry name" value="His-Me finger endonucleases"/>
    <property type="match status" value="1"/>
</dbReference>
<dbReference type="InterPro" id="IPR020821">
    <property type="entry name" value="ENPP1-3/EXOG-like_nuc-like"/>
</dbReference>
<dbReference type="EMBL" id="JALBUU010000125">
    <property type="protein sequence ID" value="MCI0756366.1"/>
    <property type="molecule type" value="Genomic_DNA"/>
</dbReference>